<evidence type="ECO:0000313" key="2">
    <source>
        <dbReference type="EMBL" id="RDW80511.1"/>
    </source>
</evidence>
<dbReference type="AlphaFoldDB" id="A0A3D8S336"/>
<feature type="compositionally biased region" description="Polar residues" evidence="1">
    <location>
        <begin position="195"/>
        <end position="225"/>
    </location>
</feature>
<gene>
    <name evidence="2" type="ORF">BP5796_05209</name>
</gene>
<comment type="caution">
    <text evidence="2">The sequence shown here is derived from an EMBL/GenBank/DDBJ whole genome shotgun (WGS) entry which is preliminary data.</text>
</comment>
<evidence type="ECO:0000313" key="3">
    <source>
        <dbReference type="Proteomes" id="UP000256328"/>
    </source>
</evidence>
<reference evidence="2 3" key="1">
    <citation type="journal article" date="2018" name="IMA Fungus">
        <title>IMA Genome-F 9: Draft genome sequence of Annulohypoxylon stygium, Aspergillus mulundensis, Berkeleyomyces basicola (syn. Thielaviopsis basicola), Ceratocystis smalleyi, two Cercospora beticola strains, Coleophoma cylindrospora, Fusarium fracticaudum, Phialophora cf. hyalina, and Morchella septimelata.</title>
        <authorList>
            <person name="Wingfield B.D."/>
            <person name="Bills G.F."/>
            <person name="Dong Y."/>
            <person name="Huang W."/>
            <person name="Nel W.J."/>
            <person name="Swalarsk-Parry B.S."/>
            <person name="Vaghefi N."/>
            <person name="Wilken P.M."/>
            <person name="An Z."/>
            <person name="de Beer Z.W."/>
            <person name="De Vos L."/>
            <person name="Chen L."/>
            <person name="Duong T.A."/>
            <person name="Gao Y."/>
            <person name="Hammerbacher A."/>
            <person name="Kikkert J.R."/>
            <person name="Li Y."/>
            <person name="Li H."/>
            <person name="Li K."/>
            <person name="Li Q."/>
            <person name="Liu X."/>
            <person name="Ma X."/>
            <person name="Naidoo K."/>
            <person name="Pethybridge S.J."/>
            <person name="Sun J."/>
            <person name="Steenkamp E.T."/>
            <person name="van der Nest M.A."/>
            <person name="van Wyk S."/>
            <person name="Wingfield M.J."/>
            <person name="Xiong C."/>
            <person name="Yue Q."/>
            <person name="Zhang X."/>
        </authorList>
    </citation>
    <scope>NUCLEOTIDE SEQUENCE [LARGE SCALE GENOMIC DNA]</scope>
    <source>
        <strain evidence="2 3">BP5796</strain>
    </source>
</reference>
<feature type="region of interest" description="Disordered" evidence="1">
    <location>
        <begin position="249"/>
        <end position="276"/>
    </location>
</feature>
<dbReference type="Proteomes" id="UP000256328">
    <property type="component" value="Unassembled WGS sequence"/>
</dbReference>
<dbReference type="EMBL" id="PDLN01000007">
    <property type="protein sequence ID" value="RDW80511.1"/>
    <property type="molecule type" value="Genomic_DNA"/>
</dbReference>
<feature type="region of interest" description="Disordered" evidence="1">
    <location>
        <begin position="195"/>
        <end position="234"/>
    </location>
</feature>
<accession>A0A3D8S336</accession>
<keyword evidence="3" id="KW-1185">Reference proteome</keyword>
<protein>
    <submittedName>
        <fullName evidence="2">Uncharacterized protein</fullName>
    </submittedName>
</protein>
<sequence length="276" mass="30423">MAAYIPKHAARDAAACPVPVRSERRKLAPNAIAAAKTYVPAKPATEVVEINARTSEEEDVDPLTKKSFTYVPKSNEGLVRPAPTHINIDPDQPLLRQVGILPSGDPLNPRTQLSDINYDSSDYEHFLQAYRVAMIKVSMAKTATIEVRPISTTDEDSLRRSSTSSFTRRSSNAHSVFEKIGNYIKPSRPESVYSTSSWMTSQTAETSPMASRRGSTMTHRCSNGSMYKESKEMDRDAAAIEKAVLESWDGRRRSKVSTSPIAPGIKRFGSNTAVRS</sequence>
<proteinExistence type="predicted"/>
<dbReference type="OrthoDB" id="10312868at2759"/>
<evidence type="ECO:0000256" key="1">
    <source>
        <dbReference type="SAM" id="MobiDB-lite"/>
    </source>
</evidence>
<name>A0A3D8S336_9HELO</name>
<organism evidence="2 3">
    <name type="scientific">Coleophoma crateriformis</name>
    <dbReference type="NCBI Taxonomy" id="565419"/>
    <lineage>
        <taxon>Eukaryota</taxon>
        <taxon>Fungi</taxon>
        <taxon>Dikarya</taxon>
        <taxon>Ascomycota</taxon>
        <taxon>Pezizomycotina</taxon>
        <taxon>Leotiomycetes</taxon>
        <taxon>Helotiales</taxon>
        <taxon>Dermateaceae</taxon>
        <taxon>Coleophoma</taxon>
    </lineage>
</organism>